<keyword evidence="3" id="KW-1185">Reference proteome</keyword>
<dbReference type="AlphaFoldDB" id="A0A4Y2LX39"/>
<evidence type="ECO:0000313" key="3">
    <source>
        <dbReference type="Proteomes" id="UP000499080"/>
    </source>
</evidence>
<evidence type="ECO:0000313" key="2">
    <source>
        <dbReference type="EMBL" id="GBN18663.1"/>
    </source>
</evidence>
<evidence type="ECO:0000256" key="1">
    <source>
        <dbReference type="SAM" id="MobiDB-lite"/>
    </source>
</evidence>
<comment type="caution">
    <text evidence="2">The sequence shown here is derived from an EMBL/GenBank/DDBJ whole genome shotgun (WGS) entry which is preliminary data.</text>
</comment>
<protein>
    <submittedName>
        <fullName evidence="2">Uncharacterized protein</fullName>
    </submittedName>
</protein>
<name>A0A4Y2LX39_ARAVE</name>
<gene>
    <name evidence="2" type="ORF">AVEN_253901_1</name>
</gene>
<reference evidence="2 3" key="1">
    <citation type="journal article" date="2019" name="Sci. Rep.">
        <title>Orb-weaving spider Araneus ventricosus genome elucidates the spidroin gene catalogue.</title>
        <authorList>
            <person name="Kono N."/>
            <person name="Nakamura H."/>
            <person name="Ohtoshi R."/>
            <person name="Moran D.A.P."/>
            <person name="Shinohara A."/>
            <person name="Yoshida Y."/>
            <person name="Fujiwara M."/>
            <person name="Mori M."/>
            <person name="Tomita M."/>
            <person name="Arakawa K."/>
        </authorList>
    </citation>
    <scope>NUCLEOTIDE SEQUENCE [LARGE SCALE GENOMIC DNA]</scope>
</reference>
<accession>A0A4Y2LX39</accession>
<dbReference type="Proteomes" id="UP000499080">
    <property type="component" value="Unassembled WGS sequence"/>
</dbReference>
<feature type="region of interest" description="Disordered" evidence="1">
    <location>
        <begin position="1"/>
        <end position="34"/>
    </location>
</feature>
<sequence>MRGGQKKHHAVDASYTSLDTDDDGAKKSYYDPGATDPRYATALRFHTSGRSLILTNLMCSRSTHTMDTWWNPVSNPRSSGPELKYLVRGKVSRKSQNFDRRSR</sequence>
<organism evidence="2 3">
    <name type="scientific">Araneus ventricosus</name>
    <name type="common">Orbweaver spider</name>
    <name type="synonym">Epeira ventricosa</name>
    <dbReference type="NCBI Taxonomy" id="182803"/>
    <lineage>
        <taxon>Eukaryota</taxon>
        <taxon>Metazoa</taxon>
        <taxon>Ecdysozoa</taxon>
        <taxon>Arthropoda</taxon>
        <taxon>Chelicerata</taxon>
        <taxon>Arachnida</taxon>
        <taxon>Araneae</taxon>
        <taxon>Araneomorphae</taxon>
        <taxon>Entelegynae</taxon>
        <taxon>Araneoidea</taxon>
        <taxon>Araneidae</taxon>
        <taxon>Araneus</taxon>
    </lineage>
</organism>
<dbReference type="EMBL" id="BGPR01006401">
    <property type="protein sequence ID" value="GBN18663.1"/>
    <property type="molecule type" value="Genomic_DNA"/>
</dbReference>
<proteinExistence type="predicted"/>